<reference evidence="1 2" key="1">
    <citation type="journal article" date="2019" name="Nat. Ecol. Evol.">
        <title>Megaphylogeny resolves global patterns of mushroom evolution.</title>
        <authorList>
            <person name="Varga T."/>
            <person name="Krizsan K."/>
            <person name="Foldi C."/>
            <person name="Dima B."/>
            <person name="Sanchez-Garcia M."/>
            <person name="Sanchez-Ramirez S."/>
            <person name="Szollosi G.J."/>
            <person name="Szarkandi J.G."/>
            <person name="Papp V."/>
            <person name="Albert L."/>
            <person name="Andreopoulos W."/>
            <person name="Angelini C."/>
            <person name="Antonin V."/>
            <person name="Barry K.W."/>
            <person name="Bougher N.L."/>
            <person name="Buchanan P."/>
            <person name="Buyck B."/>
            <person name="Bense V."/>
            <person name="Catcheside P."/>
            <person name="Chovatia M."/>
            <person name="Cooper J."/>
            <person name="Damon W."/>
            <person name="Desjardin D."/>
            <person name="Finy P."/>
            <person name="Geml J."/>
            <person name="Haridas S."/>
            <person name="Hughes K."/>
            <person name="Justo A."/>
            <person name="Karasinski D."/>
            <person name="Kautmanova I."/>
            <person name="Kiss B."/>
            <person name="Kocsube S."/>
            <person name="Kotiranta H."/>
            <person name="LaButti K.M."/>
            <person name="Lechner B.E."/>
            <person name="Liimatainen K."/>
            <person name="Lipzen A."/>
            <person name="Lukacs Z."/>
            <person name="Mihaltcheva S."/>
            <person name="Morgado L.N."/>
            <person name="Niskanen T."/>
            <person name="Noordeloos M.E."/>
            <person name="Ohm R.A."/>
            <person name="Ortiz-Santana B."/>
            <person name="Ovrebo C."/>
            <person name="Racz N."/>
            <person name="Riley R."/>
            <person name="Savchenko A."/>
            <person name="Shiryaev A."/>
            <person name="Soop K."/>
            <person name="Spirin V."/>
            <person name="Szebenyi C."/>
            <person name="Tomsovsky M."/>
            <person name="Tulloss R.E."/>
            <person name="Uehling J."/>
            <person name="Grigoriev I.V."/>
            <person name="Vagvolgyi C."/>
            <person name="Papp T."/>
            <person name="Martin F.M."/>
            <person name="Miettinen O."/>
            <person name="Hibbett D.S."/>
            <person name="Nagy L.G."/>
        </authorList>
    </citation>
    <scope>NUCLEOTIDE SEQUENCE [LARGE SCALE GENOMIC DNA]</scope>
    <source>
        <strain evidence="1 2">NL-1719</strain>
    </source>
</reference>
<evidence type="ECO:0000313" key="1">
    <source>
        <dbReference type="EMBL" id="TFK65006.1"/>
    </source>
</evidence>
<dbReference type="Proteomes" id="UP000308600">
    <property type="component" value="Unassembled WGS sequence"/>
</dbReference>
<name>A0ACD3AHM7_9AGAR</name>
<proteinExistence type="predicted"/>
<keyword evidence="2" id="KW-1185">Reference proteome</keyword>
<accession>A0ACD3AHM7</accession>
<organism evidence="1 2">
    <name type="scientific">Pluteus cervinus</name>
    <dbReference type="NCBI Taxonomy" id="181527"/>
    <lineage>
        <taxon>Eukaryota</taxon>
        <taxon>Fungi</taxon>
        <taxon>Dikarya</taxon>
        <taxon>Basidiomycota</taxon>
        <taxon>Agaricomycotina</taxon>
        <taxon>Agaricomycetes</taxon>
        <taxon>Agaricomycetidae</taxon>
        <taxon>Agaricales</taxon>
        <taxon>Pluteineae</taxon>
        <taxon>Pluteaceae</taxon>
        <taxon>Pluteus</taxon>
    </lineage>
</organism>
<protein>
    <submittedName>
        <fullName evidence="1">Uncharacterized protein</fullName>
    </submittedName>
</protein>
<dbReference type="EMBL" id="ML208452">
    <property type="protein sequence ID" value="TFK65006.1"/>
    <property type="molecule type" value="Genomic_DNA"/>
</dbReference>
<gene>
    <name evidence="1" type="ORF">BDN72DRAFT_220172</name>
</gene>
<evidence type="ECO:0000313" key="2">
    <source>
        <dbReference type="Proteomes" id="UP000308600"/>
    </source>
</evidence>
<sequence length="235" mass="26955">MGHTHQSQYSAKVAKKALRNEVKERGIPTGGFNHLIHTKNNKIRLTELNSFTQRSHNPNLVRFLYGKRSMDNEGRLETPKKYHEPTTRRNPGRMDGVQWNGNSFVPPKMVDDGDFRHGDEDTVGEVISALDHEDVKEKYPEYFSHNGRVHSVSLLDIAKPAKVKGVAKEFEVVAGPQRVITIEDYEDYLETFSQGTSAWDEAFDEFDEESEWDDVYEDDEHVRARKTYSAILRGG</sequence>